<keyword evidence="1 3" id="KW-0732">Signal</keyword>
<dbReference type="PANTHER" id="PTHR43405">
    <property type="entry name" value="GLYCOSYL HYDROLASE DIGH"/>
    <property type="match status" value="1"/>
</dbReference>
<evidence type="ECO:0000256" key="1">
    <source>
        <dbReference type="ARBA" id="ARBA00022729"/>
    </source>
</evidence>
<keyword evidence="6" id="KW-1185">Reference proteome</keyword>
<accession>A0ABY5YI72</accession>
<feature type="chain" id="PRO_5047115608" evidence="3">
    <location>
        <begin position="35"/>
        <end position="655"/>
    </location>
</feature>
<reference evidence="5" key="1">
    <citation type="submission" date="2022-09" db="EMBL/GenBank/DDBJ databases">
        <title>genome sequence of Deinococcus rubellus.</title>
        <authorList>
            <person name="Srinivasan S."/>
        </authorList>
    </citation>
    <scope>NUCLEOTIDE SEQUENCE</scope>
    <source>
        <strain evidence="5">Ant6</strain>
    </source>
</reference>
<dbReference type="InterPro" id="IPR017853">
    <property type="entry name" value="GH"/>
</dbReference>
<dbReference type="SUPFAM" id="SSF117074">
    <property type="entry name" value="Hypothetical protein PA1324"/>
    <property type="match status" value="1"/>
</dbReference>
<dbReference type="InterPro" id="IPR003790">
    <property type="entry name" value="GHL10"/>
</dbReference>
<evidence type="ECO:0000256" key="3">
    <source>
        <dbReference type="SAM" id="SignalP"/>
    </source>
</evidence>
<dbReference type="PANTHER" id="PTHR43405:SF1">
    <property type="entry name" value="GLYCOSYL HYDROLASE DIGH"/>
    <property type="match status" value="1"/>
</dbReference>
<proteinExistence type="predicted"/>
<protein>
    <submittedName>
        <fullName evidence="5">Family 10 glycosylhydrolase</fullName>
    </submittedName>
</protein>
<sequence length="655" mass="69930">MRSRHSQPPHARTTPIRPALLLTLLMALAGVGSAQTSAPTLDPPAALPAASPAAAPNFLGSPDPALPTQPVPMPGHPTRAESPAPILLPPGLQVTVTAATTPVAAPFIGPVLPPLTPPTAAPPLIGPLLPPVLVPGTPLPTLPTMPMPVGPPPISVPPVPSPVLPPTQPGPLQPGTVLPDRAQAELGAVRGLWVDAFGPGLKTPAQVAQMVKDAHALGVNTLFVQTIRRADCLCNLASVPRASDRDLTPGFDPLADAVKLAHAQGIRVFAWVSVTGAGNAAAPNTSPQHILRVHGPAAGVQSWVNRRPDGSYLEGSDIWLDAGIPQAADYMVQSILSIVKNYDIDGIQLDRIRYPDGGVWGYSPQALARYRTETGNKGTPLPSDPAWINWKREQITALVRRVVLETRRLKPQVWTSAATITYGAPPTDLSGFQKSRTYSDVLQNWPAWTEEGLIDLNVLMNYKQDLVPNHIAWFDDWNKFALSVRGKAEVAAGTALYLNSPDISRRQMQRALSAGLGWVGYAYRTPGVDVYKNGQSQPQGFEILRKTLTQSGGPLTSTIWDIAPPTRYALLGRITGSVQPGGRPVEARSQNGTLLARTVTDGNGYYGFTDLPLGTVEVRVAGQRWQAQLTRPGVLRSPDLLLRDTQIVPAMKDRP</sequence>
<evidence type="ECO:0000313" key="6">
    <source>
        <dbReference type="Proteomes" id="UP001060261"/>
    </source>
</evidence>
<evidence type="ECO:0000313" key="5">
    <source>
        <dbReference type="EMBL" id="UWX64510.1"/>
    </source>
</evidence>
<name>A0ABY5YI72_9DEIO</name>
<feature type="region of interest" description="Disordered" evidence="2">
    <location>
        <begin position="34"/>
        <end position="69"/>
    </location>
</feature>
<dbReference type="SUPFAM" id="SSF51445">
    <property type="entry name" value="(Trans)glycosidases"/>
    <property type="match status" value="1"/>
</dbReference>
<evidence type="ECO:0000259" key="4">
    <source>
        <dbReference type="Pfam" id="PF02638"/>
    </source>
</evidence>
<dbReference type="Proteomes" id="UP001060261">
    <property type="component" value="Chromosome"/>
</dbReference>
<feature type="domain" description="Glycosyl hydrolase-like 10" evidence="4">
    <location>
        <begin position="189"/>
        <end position="465"/>
    </location>
</feature>
<gene>
    <name evidence="5" type="ORF">N0D28_02240</name>
</gene>
<feature type="compositionally biased region" description="Low complexity" evidence="2">
    <location>
        <begin position="47"/>
        <end position="56"/>
    </location>
</feature>
<evidence type="ECO:0000256" key="2">
    <source>
        <dbReference type="SAM" id="MobiDB-lite"/>
    </source>
</evidence>
<dbReference type="InterPro" id="IPR013783">
    <property type="entry name" value="Ig-like_fold"/>
</dbReference>
<dbReference type="PRINTS" id="PR01217">
    <property type="entry name" value="PRICHEXTENSN"/>
</dbReference>
<dbReference type="Pfam" id="PF02638">
    <property type="entry name" value="GHL10"/>
    <property type="match status" value="1"/>
</dbReference>
<dbReference type="EMBL" id="CP104213">
    <property type="protein sequence ID" value="UWX64510.1"/>
    <property type="molecule type" value="Genomic_DNA"/>
</dbReference>
<feature type="signal peptide" evidence="3">
    <location>
        <begin position="1"/>
        <end position="34"/>
    </location>
</feature>
<dbReference type="RefSeq" id="WP_260560783.1">
    <property type="nucleotide sequence ID" value="NZ_BAABEC010000173.1"/>
</dbReference>
<dbReference type="Gene3D" id="3.20.20.80">
    <property type="entry name" value="Glycosidases"/>
    <property type="match status" value="1"/>
</dbReference>
<dbReference type="InterPro" id="IPR052177">
    <property type="entry name" value="Divisome_Glycosyl_Hydrolase"/>
</dbReference>
<organism evidence="5 6">
    <name type="scientific">Deinococcus rubellus</name>
    <dbReference type="NCBI Taxonomy" id="1889240"/>
    <lineage>
        <taxon>Bacteria</taxon>
        <taxon>Thermotogati</taxon>
        <taxon>Deinococcota</taxon>
        <taxon>Deinococci</taxon>
        <taxon>Deinococcales</taxon>
        <taxon>Deinococcaceae</taxon>
        <taxon>Deinococcus</taxon>
    </lineage>
</organism>
<dbReference type="Gene3D" id="2.60.40.10">
    <property type="entry name" value="Immunoglobulins"/>
    <property type="match status" value="1"/>
</dbReference>